<protein>
    <submittedName>
        <fullName evidence="1">HK97 family phage portal protein</fullName>
    </submittedName>
</protein>
<gene>
    <name evidence="1" type="ORF">HD597_011296</name>
</gene>
<dbReference type="InterPro" id="IPR006944">
    <property type="entry name" value="Phage/GTA_portal"/>
</dbReference>
<keyword evidence="2" id="KW-1185">Reference proteome</keyword>
<dbReference type="Proteomes" id="UP001139648">
    <property type="component" value="Unassembled WGS sequence"/>
</dbReference>
<evidence type="ECO:0000313" key="2">
    <source>
        <dbReference type="Proteomes" id="UP001139648"/>
    </source>
</evidence>
<dbReference type="AlphaFoldDB" id="A0A9X2GYU8"/>
<sequence>MRSPLRTLTGRIIAPANKAPVPYEGRARTWGGRLFGSRIDAEAQMRTMGSIGTVFGIVHRTSNAFSQVEWGLWEKAESGLDEDRKPVTRHLALDIWNRPNPFYTGQLFRESFQQHLDLVGEAVWVVARNPRMRQIPLELWPVRPDRIEPVPSRENFLAGYVYIGPDGEQVPLKLDEVIRLMMPNPLDPYRGMGPIQSVLSDIDASKYSAQWNRNFFINSALPGGIIEVPGEWTDDEFDQFRDRWEEQHRGVAAAHRVALLENGAKWVDRKFTMQDMQFTEMRGLSREIIREAYTIPKFALGIIDDVNRATAEASKAWFAEMLTVPRLERAKGALNSFFLPLFGDAARNLEFDYCDPVPADAEARDRERLSKAEAAQRLVIAGWAPDDVADAVGLPRMTYVGPPAGAKPPALSNQKSGEQLLAGLRGELPAAPVAQDEDEDEVERLVEQAMEAIRTLFENALDALLAAWDTINVAWRRDLVDQVRQAVEDDDVAQLASLAPDTDQAKVELSDALIALTRAAAQQLADEAAAQGVTVEPADPDESGLGATAVVVVALLAAGLAAAAAREALRVWGPDAQPDEVAHQVDEHLRGLSDRTLRDELGGALHHAQQEGRMATLEDAPDPEVWIASERNDANSCANCREVDDKRFTDYASARAAYPVGAYRDCLGRTRCRGTIVPIWEEQ</sequence>
<dbReference type="Pfam" id="PF04860">
    <property type="entry name" value="Phage_portal"/>
    <property type="match status" value="1"/>
</dbReference>
<reference evidence="1" key="1">
    <citation type="submission" date="2022-06" db="EMBL/GenBank/DDBJ databases">
        <title>Sequencing the genomes of 1000 actinobacteria strains.</title>
        <authorList>
            <person name="Klenk H.-P."/>
        </authorList>
    </citation>
    <scope>NUCLEOTIDE SEQUENCE</scope>
    <source>
        <strain evidence="1">DSM 46694</strain>
    </source>
</reference>
<comment type="caution">
    <text evidence="1">The sequence shown here is derived from an EMBL/GenBank/DDBJ whole genome shotgun (WGS) entry which is preliminary data.</text>
</comment>
<evidence type="ECO:0000313" key="1">
    <source>
        <dbReference type="EMBL" id="MCP2364276.1"/>
    </source>
</evidence>
<accession>A0A9X2GYU8</accession>
<organism evidence="1 2">
    <name type="scientific">Nonomuraea thailandensis</name>
    <dbReference type="NCBI Taxonomy" id="1188745"/>
    <lineage>
        <taxon>Bacteria</taxon>
        <taxon>Bacillati</taxon>
        <taxon>Actinomycetota</taxon>
        <taxon>Actinomycetes</taxon>
        <taxon>Streptosporangiales</taxon>
        <taxon>Streptosporangiaceae</taxon>
        <taxon>Nonomuraea</taxon>
    </lineage>
</organism>
<name>A0A9X2GYU8_9ACTN</name>
<dbReference type="RefSeq" id="WP_253756579.1">
    <property type="nucleotide sequence ID" value="NZ_BAABKA010000012.1"/>
</dbReference>
<dbReference type="EMBL" id="JAMZEB010000002">
    <property type="protein sequence ID" value="MCP2364276.1"/>
    <property type="molecule type" value="Genomic_DNA"/>
</dbReference>
<proteinExistence type="predicted"/>